<feature type="domain" description="Glycosyl hydrolases family 39 N-terminal catalytic" evidence="4">
    <location>
        <begin position="91"/>
        <end position="212"/>
    </location>
</feature>
<dbReference type="STRING" id="211165.GCA_000317285_00963"/>
<protein>
    <recommendedName>
        <fullName evidence="4">Glycosyl hydrolases family 39 N-terminal catalytic domain-containing protein</fullName>
    </recommendedName>
</protein>
<dbReference type="PANTHER" id="PTHR12631">
    <property type="entry name" value="ALPHA-L-IDURONIDASE"/>
    <property type="match status" value="1"/>
</dbReference>
<reference evidence="5 6" key="1">
    <citation type="journal article" date="2019" name="Genome Biol. Evol.">
        <title>Day and night: Metabolic profiles and evolutionary relationships of six axenic non-marine cyanobacteria.</title>
        <authorList>
            <person name="Will S.E."/>
            <person name="Henke P."/>
            <person name="Boedeker C."/>
            <person name="Huang S."/>
            <person name="Brinkmann H."/>
            <person name="Rohde M."/>
            <person name="Jarek M."/>
            <person name="Friedl T."/>
            <person name="Seufert S."/>
            <person name="Schumacher M."/>
            <person name="Overmann J."/>
            <person name="Neumann-Schaal M."/>
            <person name="Petersen J."/>
        </authorList>
    </citation>
    <scope>NUCLEOTIDE SEQUENCE [LARGE SCALE GENOMIC DNA]</scope>
    <source>
        <strain evidence="5 6">PCC 6912</strain>
    </source>
</reference>
<keyword evidence="3" id="KW-0326">Glycosidase</keyword>
<organism evidence="5 6">
    <name type="scientific">Chlorogloeopsis fritschii PCC 6912</name>
    <dbReference type="NCBI Taxonomy" id="211165"/>
    <lineage>
        <taxon>Bacteria</taxon>
        <taxon>Bacillati</taxon>
        <taxon>Cyanobacteriota</taxon>
        <taxon>Cyanophyceae</taxon>
        <taxon>Nostocales</taxon>
        <taxon>Chlorogloeopsidaceae</taxon>
        <taxon>Chlorogloeopsis</taxon>
    </lineage>
</organism>
<keyword evidence="6" id="KW-1185">Reference proteome</keyword>
<proteinExistence type="inferred from homology"/>
<dbReference type="InterPro" id="IPR017853">
    <property type="entry name" value="GH"/>
</dbReference>
<dbReference type="RefSeq" id="WP_016873521.1">
    <property type="nucleotide sequence ID" value="NZ_AJLN01000045.1"/>
</dbReference>
<evidence type="ECO:0000256" key="3">
    <source>
        <dbReference type="ARBA" id="ARBA00023295"/>
    </source>
</evidence>
<dbReference type="PANTHER" id="PTHR12631:SF10">
    <property type="entry name" value="BETA-XYLOSIDASE-LIKE PROTEIN-RELATED"/>
    <property type="match status" value="1"/>
</dbReference>
<comment type="similarity">
    <text evidence="1">Belongs to the glycosyl hydrolase 39 family.</text>
</comment>
<evidence type="ECO:0000313" key="6">
    <source>
        <dbReference type="Proteomes" id="UP000268857"/>
    </source>
</evidence>
<name>A0A3S0ZUU2_CHLFR</name>
<gene>
    <name evidence="5" type="ORF">PCC6912_17020</name>
</gene>
<evidence type="ECO:0000313" key="5">
    <source>
        <dbReference type="EMBL" id="RUR84108.1"/>
    </source>
</evidence>
<evidence type="ECO:0000259" key="4">
    <source>
        <dbReference type="Pfam" id="PF01229"/>
    </source>
</evidence>
<dbReference type="OrthoDB" id="581851at2"/>
<dbReference type="Proteomes" id="UP000268857">
    <property type="component" value="Unassembled WGS sequence"/>
</dbReference>
<evidence type="ECO:0000256" key="1">
    <source>
        <dbReference type="ARBA" id="ARBA00008875"/>
    </source>
</evidence>
<dbReference type="SUPFAM" id="SSF51445">
    <property type="entry name" value="(Trans)glycosidases"/>
    <property type="match status" value="1"/>
</dbReference>
<evidence type="ECO:0000256" key="2">
    <source>
        <dbReference type="ARBA" id="ARBA00022801"/>
    </source>
</evidence>
<keyword evidence="2" id="KW-0378">Hydrolase</keyword>
<dbReference type="GO" id="GO:0004553">
    <property type="term" value="F:hydrolase activity, hydrolyzing O-glycosyl compounds"/>
    <property type="evidence" value="ECO:0007669"/>
    <property type="project" value="TreeGrafter"/>
</dbReference>
<dbReference type="Pfam" id="PF01229">
    <property type="entry name" value="Glyco_hydro_39"/>
    <property type="match status" value="1"/>
</dbReference>
<dbReference type="InterPro" id="IPR049166">
    <property type="entry name" value="GH39_cat"/>
</dbReference>
<dbReference type="EMBL" id="RSCJ01000005">
    <property type="protein sequence ID" value="RUR84108.1"/>
    <property type="molecule type" value="Genomic_DNA"/>
</dbReference>
<dbReference type="InterPro" id="IPR051923">
    <property type="entry name" value="Glycosyl_Hydrolase_39"/>
</dbReference>
<dbReference type="Gene3D" id="3.20.20.80">
    <property type="entry name" value="Glycosidases"/>
    <property type="match status" value="1"/>
</dbReference>
<comment type="caution">
    <text evidence="5">The sequence shown here is derived from an EMBL/GenBank/DDBJ whole genome shotgun (WGS) entry which is preliminary data.</text>
</comment>
<sequence length="437" mass="50603">MSNLWRYTSLTVATILLIMLFHWQGLLKIFPTEQSFGAKLNPATLPAVPTSLFNLNIINLDYGAAWPTIPFKGWRNAYSDWDLLEPKQGKWNFERLDRDVALAQQHGVEMLFILKYVPTWASVRPNETGCCTPDAQKGNTAVPKNIEDWRNYVRTIAMRYKGRVRYYELWNEPNVKRFYSGTVKQLVALNRAAYQVLKEVDPTITVISSAMSAPESNALRYFEDYLALGGGRYADMIAFHFYVAPKPPEAMLPIIQRVQGLLAKYKQDHKQLWNTETGWKTINRDKNIDDEEWAGKALSLGDASAYIARSYILSWARGIERLYWYAWGHRSMGLTEYDIKTPKPVATAYTEVRNWLLGSKITSCEPDRNKTWVCQLKRDRGNLAWIVWNPERRQLFNVPQKWNVRQIRDLSGKKHTYIRKSRIVINPSPQLLEGLTS</sequence>
<dbReference type="AlphaFoldDB" id="A0A3S0ZUU2"/>
<accession>A0A3S0ZUU2</accession>